<dbReference type="GO" id="GO:0047017">
    <property type="term" value="F:prostaglandin F synthase activity"/>
    <property type="evidence" value="ECO:0007669"/>
    <property type="project" value="TreeGrafter"/>
</dbReference>
<dbReference type="Proteomes" id="UP000762676">
    <property type="component" value="Unassembled WGS sequence"/>
</dbReference>
<keyword evidence="3" id="KW-0560">Oxidoreductase</keyword>
<keyword evidence="6" id="KW-1185">Reference proteome</keyword>
<protein>
    <submittedName>
        <fullName evidence="5">Prostamide/prostaglandin F synthase</fullName>
    </submittedName>
</protein>
<feature type="region of interest" description="Disordered" evidence="4">
    <location>
        <begin position="192"/>
        <end position="211"/>
    </location>
</feature>
<name>A0AAV4J6L7_9GAST</name>
<gene>
    <name evidence="5" type="ORF">ElyMa_003253700</name>
</gene>
<accession>A0AAV4J6L7</accession>
<evidence type="ECO:0000256" key="1">
    <source>
        <dbReference type="ARBA" id="ARBA00004496"/>
    </source>
</evidence>
<evidence type="ECO:0000256" key="3">
    <source>
        <dbReference type="ARBA" id="ARBA00023002"/>
    </source>
</evidence>
<dbReference type="PANTHER" id="PTHR28630">
    <property type="match status" value="1"/>
</dbReference>
<dbReference type="AlphaFoldDB" id="A0AAV4J6L7"/>
<dbReference type="PANTHER" id="PTHR28630:SF29">
    <property type="entry name" value="PROSTAMIDE_PROSTAGLANDIN F SYNTHASE"/>
    <property type="match status" value="1"/>
</dbReference>
<reference evidence="5 6" key="1">
    <citation type="journal article" date="2021" name="Elife">
        <title>Chloroplast acquisition without the gene transfer in kleptoplastic sea slugs, Plakobranchus ocellatus.</title>
        <authorList>
            <person name="Maeda T."/>
            <person name="Takahashi S."/>
            <person name="Yoshida T."/>
            <person name="Shimamura S."/>
            <person name="Takaki Y."/>
            <person name="Nagai Y."/>
            <person name="Toyoda A."/>
            <person name="Suzuki Y."/>
            <person name="Arimoto A."/>
            <person name="Ishii H."/>
            <person name="Satoh N."/>
            <person name="Nishiyama T."/>
            <person name="Hasebe M."/>
            <person name="Maruyama T."/>
            <person name="Minagawa J."/>
            <person name="Obokata J."/>
            <person name="Shigenobu S."/>
        </authorList>
    </citation>
    <scope>NUCLEOTIDE SEQUENCE [LARGE SCALE GENOMIC DNA]</scope>
</reference>
<evidence type="ECO:0000313" key="5">
    <source>
        <dbReference type="EMBL" id="GFS18015.1"/>
    </source>
</evidence>
<evidence type="ECO:0000313" key="6">
    <source>
        <dbReference type="Proteomes" id="UP000762676"/>
    </source>
</evidence>
<comment type="caution">
    <text evidence="5">The sequence shown here is derived from an EMBL/GenBank/DDBJ whole genome shotgun (WGS) entry which is preliminary data.</text>
</comment>
<dbReference type="GO" id="GO:0001516">
    <property type="term" value="P:prostaglandin biosynthetic process"/>
    <property type="evidence" value="ECO:0007669"/>
    <property type="project" value="TreeGrafter"/>
</dbReference>
<dbReference type="Pfam" id="PF13911">
    <property type="entry name" value="AhpC-TSA_2"/>
    <property type="match status" value="1"/>
</dbReference>
<keyword evidence="2" id="KW-0963">Cytoplasm</keyword>
<dbReference type="EMBL" id="BMAT01006686">
    <property type="protein sequence ID" value="GFS18015.1"/>
    <property type="molecule type" value="Genomic_DNA"/>
</dbReference>
<organism evidence="5 6">
    <name type="scientific">Elysia marginata</name>
    <dbReference type="NCBI Taxonomy" id="1093978"/>
    <lineage>
        <taxon>Eukaryota</taxon>
        <taxon>Metazoa</taxon>
        <taxon>Spiralia</taxon>
        <taxon>Lophotrochozoa</taxon>
        <taxon>Mollusca</taxon>
        <taxon>Gastropoda</taxon>
        <taxon>Heterobranchia</taxon>
        <taxon>Euthyneura</taxon>
        <taxon>Panpulmonata</taxon>
        <taxon>Sacoglossa</taxon>
        <taxon>Placobranchoidea</taxon>
        <taxon>Plakobranchidae</taxon>
        <taxon>Elysia</taxon>
    </lineage>
</organism>
<evidence type="ECO:0000256" key="4">
    <source>
        <dbReference type="SAM" id="MobiDB-lite"/>
    </source>
</evidence>
<sequence>MGAQQISQLKPRLDENKVRFVAVGLEELGVEDFVKGEFFKGELYIDLKKECYKKMGFRRLNFFTIFPSLFGKKTRETLSQSKEKGIDGNFAGDGWQNGGAFVVDKGGKALLTFKQESPGEHVDPNAVLKALGIEGAVETHPPEGAAAECNEEACALPTKKPTEPVCTDDACALPSKKSAEPVCTDDACAMPEKKTTAPECTDDACTLPQKS</sequence>
<comment type="subcellular location">
    <subcellularLocation>
        <location evidence="1">Cytoplasm</location>
    </subcellularLocation>
</comment>
<proteinExistence type="predicted"/>
<evidence type="ECO:0000256" key="2">
    <source>
        <dbReference type="ARBA" id="ARBA00022490"/>
    </source>
</evidence>
<dbReference type="InterPro" id="IPR032801">
    <property type="entry name" value="PXL2A/B/C"/>
</dbReference>
<dbReference type="GO" id="GO:0005737">
    <property type="term" value="C:cytoplasm"/>
    <property type="evidence" value="ECO:0007669"/>
    <property type="project" value="UniProtKB-SubCell"/>
</dbReference>